<evidence type="ECO:0000259" key="7">
    <source>
        <dbReference type="Pfam" id="PF10433"/>
    </source>
</evidence>
<feature type="compositionally biased region" description="Acidic residues" evidence="5">
    <location>
        <begin position="972"/>
        <end position="991"/>
    </location>
</feature>
<proteinExistence type="inferred from homology"/>
<evidence type="ECO:0000256" key="4">
    <source>
        <dbReference type="ARBA" id="ARBA00023242"/>
    </source>
</evidence>
<feature type="region of interest" description="Disordered" evidence="5">
    <location>
        <begin position="971"/>
        <end position="991"/>
    </location>
</feature>
<evidence type="ECO:0000256" key="3">
    <source>
        <dbReference type="ARBA" id="ARBA00014577"/>
    </source>
</evidence>
<dbReference type="SUPFAM" id="SSF101898">
    <property type="entry name" value="NHL repeat"/>
    <property type="match status" value="1"/>
</dbReference>
<feature type="domain" description="RSE1/DDB1/CPSF1 first beta-propeller" evidence="7">
    <location>
        <begin position="12"/>
        <end position="373"/>
    </location>
</feature>
<keyword evidence="10" id="KW-1185">Reference proteome</keyword>
<dbReference type="GO" id="GO:0003676">
    <property type="term" value="F:nucleic acid binding"/>
    <property type="evidence" value="ECO:0007669"/>
    <property type="project" value="InterPro"/>
</dbReference>
<evidence type="ECO:0000256" key="2">
    <source>
        <dbReference type="ARBA" id="ARBA00007453"/>
    </source>
</evidence>
<dbReference type="GO" id="GO:0005634">
    <property type="term" value="C:nucleus"/>
    <property type="evidence" value="ECO:0007669"/>
    <property type="project" value="UniProtKB-SubCell"/>
</dbReference>
<dbReference type="Gene3D" id="2.130.10.10">
    <property type="entry name" value="YVTN repeat-like/Quinoprotein amine dehydrogenase"/>
    <property type="match status" value="3"/>
</dbReference>
<dbReference type="SUPFAM" id="SSF50998">
    <property type="entry name" value="Quinoprotein alcohol dehydrogenase-like"/>
    <property type="match status" value="1"/>
</dbReference>
<accession>A0A9P6NI35</accession>
<protein>
    <recommendedName>
        <fullName evidence="3">DNA damage-binding protein 1</fullName>
    </recommendedName>
</protein>
<comment type="caution">
    <text evidence="9">The sequence shown here is derived from an EMBL/GenBank/DDBJ whole genome shotgun (WGS) entry which is preliminary data.</text>
</comment>
<evidence type="ECO:0000259" key="6">
    <source>
        <dbReference type="Pfam" id="PF03178"/>
    </source>
</evidence>
<evidence type="ECO:0000313" key="10">
    <source>
        <dbReference type="Proteomes" id="UP000886653"/>
    </source>
</evidence>
<dbReference type="InterPro" id="IPR058543">
    <property type="entry name" value="Beta-prop_RSE1/DDB1/CPSF1_2nd"/>
</dbReference>
<dbReference type="Pfam" id="PF23726">
    <property type="entry name" value="Beta-prop_RSE1_2nd"/>
    <property type="match status" value="1"/>
</dbReference>
<dbReference type="Proteomes" id="UP000886653">
    <property type="component" value="Unassembled WGS sequence"/>
</dbReference>
<evidence type="ECO:0000313" key="9">
    <source>
        <dbReference type="EMBL" id="KAG0146368.1"/>
    </source>
</evidence>
<dbReference type="InterPro" id="IPR050358">
    <property type="entry name" value="RSE1/DDB1/CFT1"/>
</dbReference>
<dbReference type="InterPro" id="IPR004871">
    <property type="entry name" value="RSE1/DDB1/CPSF1_C"/>
</dbReference>
<evidence type="ECO:0000259" key="8">
    <source>
        <dbReference type="Pfam" id="PF23726"/>
    </source>
</evidence>
<dbReference type="OrthoDB" id="433457at2759"/>
<feature type="domain" description="RSE1/DDB1/CPSF1 second beta-propeller" evidence="8">
    <location>
        <begin position="423"/>
        <end position="698"/>
    </location>
</feature>
<dbReference type="PANTHER" id="PTHR10644">
    <property type="entry name" value="DNA REPAIR/RNA PROCESSING CPSF FAMILY"/>
    <property type="match status" value="1"/>
</dbReference>
<dbReference type="Pfam" id="PF03178">
    <property type="entry name" value="CPSF_A"/>
    <property type="match status" value="1"/>
</dbReference>
<dbReference type="Pfam" id="PF10433">
    <property type="entry name" value="Beta-prop_RSE1_1st"/>
    <property type="match status" value="1"/>
</dbReference>
<reference evidence="9" key="1">
    <citation type="submission" date="2013-11" db="EMBL/GenBank/DDBJ databases">
        <title>Genome sequence of the fusiform rust pathogen reveals effectors for host alternation and coevolution with pine.</title>
        <authorList>
            <consortium name="DOE Joint Genome Institute"/>
            <person name="Smith K."/>
            <person name="Pendleton A."/>
            <person name="Kubisiak T."/>
            <person name="Anderson C."/>
            <person name="Salamov A."/>
            <person name="Aerts A."/>
            <person name="Riley R."/>
            <person name="Clum A."/>
            <person name="Lindquist E."/>
            <person name="Ence D."/>
            <person name="Campbell M."/>
            <person name="Kronenberg Z."/>
            <person name="Feau N."/>
            <person name="Dhillon B."/>
            <person name="Hamelin R."/>
            <person name="Burleigh J."/>
            <person name="Smith J."/>
            <person name="Yandell M."/>
            <person name="Nelson C."/>
            <person name="Grigoriev I."/>
            <person name="Davis J."/>
        </authorList>
    </citation>
    <scope>NUCLEOTIDE SEQUENCE</scope>
    <source>
        <strain evidence="9">G11</strain>
    </source>
</reference>
<gene>
    <name evidence="9" type="ORF">CROQUDRAFT_92830</name>
</gene>
<organism evidence="9 10">
    <name type="scientific">Cronartium quercuum f. sp. fusiforme G11</name>
    <dbReference type="NCBI Taxonomy" id="708437"/>
    <lineage>
        <taxon>Eukaryota</taxon>
        <taxon>Fungi</taxon>
        <taxon>Dikarya</taxon>
        <taxon>Basidiomycota</taxon>
        <taxon>Pucciniomycotina</taxon>
        <taxon>Pucciniomycetes</taxon>
        <taxon>Pucciniales</taxon>
        <taxon>Coleosporiaceae</taxon>
        <taxon>Cronartium</taxon>
    </lineage>
</organism>
<dbReference type="InterPro" id="IPR018846">
    <property type="entry name" value="Beta-prop_RSE1/DDB1/CPSF1_1st"/>
</dbReference>
<dbReference type="AlphaFoldDB" id="A0A9P6NI35"/>
<comment type="subcellular location">
    <subcellularLocation>
        <location evidence="1">Nucleus</location>
    </subcellularLocation>
</comment>
<dbReference type="InterPro" id="IPR015943">
    <property type="entry name" value="WD40/YVTN_repeat-like_dom_sf"/>
</dbReference>
<feature type="domain" description="RSE1/DDB1/CPSF1 C-terminal" evidence="6">
    <location>
        <begin position="768"/>
        <end position="1122"/>
    </location>
</feature>
<evidence type="ECO:0000256" key="1">
    <source>
        <dbReference type="ARBA" id="ARBA00004123"/>
    </source>
</evidence>
<dbReference type="Gene3D" id="1.10.150.910">
    <property type="match status" value="1"/>
</dbReference>
<dbReference type="InterPro" id="IPR011047">
    <property type="entry name" value="Quinoprotein_ADH-like_sf"/>
</dbReference>
<name>A0A9P6NI35_9BASI</name>
<sequence>MIYVAHNQFPTSVRHSIKCSFLKSDSLDLILAKHNQIEIYSIETHQLQIHHQLPIFGLIQHIQSYLKPGNQTATLLVLTSDLNLFTLRFCQKSHSIITTASLSLAQPSARSSDYLQTSIVDPHARCVLVHALNGILHLIPLQPIPSLSSTISQPKTKSIEPDTELFDILQLRLNEVNVHALAFASLPAYRPPTLLIVYSNHLANRVLRARPIDLTRANCDQELCPSHECSDPGAGLIIPIYDKLGTMLIVGEESVQLVKIGQPSGKGKGKQPVEHTSSQQLVVGPKTDLPLGSYTCYSQVDDEPDLWILGDTYGQLLLIHLTRRSDNTPLRLSYELAGTRVPSPEALVYLPNRHLYLASHYGDSQLLKLNGTSDPDLIITHSNLAPIADAVRVEKGLVTCSGAYQDGSLRIISHGISLESESENLPIYNIEKVWCLKEKHILVLGFRNETRFIYLNNEADDAEEKESVFGFINQTRTIVVGICDGKPIQVTENEVLAGEGFGNWRTRSMESGLLVIKVGVIGSKHIAVGIGKEIFLLELRPHLVQSGSMSFEHDISALAIDHTSSLLAVGQWTTNTIILLSLPTLAIQSVLETHSSYGLHSLLFAPLARNVYLLAGLDDGTLLALKMEGIREVWRRKITVGLEPVSLSAVSVGLIGALENVAWVHSDRANLLRETRPGRLTLTPLSETETSLAININSKGLLAVIEPSKGLKLGRINNLENKVQVSKLDLGGEQPRRIAHSLELGAFAVICVLQRLDQDSGTVERYGSVKILDDQTFELLWDFQLLSVEQGTSVAAINLGPKLEPHFVIGTGLVEANERESRSGRIIGISLTNKEGEHNKSKRNFQISRICKVTGAVQGIGSLPKGKLVASANAFVHVFQIDQHDGFELLDTWGGGFVSQTIITESNWILVGDLYKSIVILEFNSNKNQLKVLGRDYNAIGVRPIGKINDRVLVGADTEFNLFSVELIERKEEEEDQKEEEEEEVEMVDGDSQWDEEERRMKLEKVFWDDKLIEIGCFGLGENVNKLINGSLNIGKHLNLEKRWQSKLIFISSTGGIGVLIEIVDESIISRLLNCEAKLRKLISNQTIGGLEPIKYRKFKSKWRESDPIGFIDGDLLQAFSDSEILDNEDQELIEELKRLH</sequence>
<keyword evidence="4" id="KW-0539">Nucleus</keyword>
<evidence type="ECO:0000256" key="5">
    <source>
        <dbReference type="SAM" id="MobiDB-lite"/>
    </source>
</evidence>
<dbReference type="EMBL" id="MU167262">
    <property type="protein sequence ID" value="KAG0146368.1"/>
    <property type="molecule type" value="Genomic_DNA"/>
</dbReference>
<comment type="similarity">
    <text evidence="2">Belongs to the DDB1 family.</text>
</comment>